<dbReference type="Proteomes" id="UP000531251">
    <property type="component" value="Unassembled WGS sequence"/>
</dbReference>
<proteinExistence type="predicted"/>
<sequence>MDEADVYEAENRFYLQSRPSRMAKLLAHYELYRQITGLPGAVIELGVYKGASFMRFASFRDLLENAHSRPLIGFDAFGDFPREGVEGSADRSFIERFEAAGGQGIARGDLETLLLAKGYGNTELVEGNILRTLPAYLERHPALKVAFLHLDVDVYEPTAFALELLLPRMVRGGLVVFDDYGLVDGATRAADEACERLGVGMAKLSNYVIPGYFRMP</sequence>
<evidence type="ECO:0008006" key="3">
    <source>
        <dbReference type="Google" id="ProtNLM"/>
    </source>
</evidence>
<evidence type="ECO:0000313" key="1">
    <source>
        <dbReference type="EMBL" id="NJB96684.1"/>
    </source>
</evidence>
<name>A0A7X5XWJ7_9SPHN</name>
<gene>
    <name evidence="1" type="ORF">GGR89_000984</name>
</gene>
<keyword evidence="2" id="KW-1185">Reference proteome</keyword>
<dbReference type="InterPro" id="IPR029063">
    <property type="entry name" value="SAM-dependent_MTases_sf"/>
</dbReference>
<evidence type="ECO:0000313" key="2">
    <source>
        <dbReference type="Proteomes" id="UP000531251"/>
    </source>
</evidence>
<protein>
    <recommendedName>
        <fullName evidence="3">Macrocin-O-methyltransferase TylF</fullName>
    </recommendedName>
</protein>
<dbReference type="RefSeq" id="WP_343794858.1">
    <property type="nucleotide sequence ID" value="NZ_BAAADY010000021.1"/>
</dbReference>
<organism evidence="1 2">
    <name type="scientific">Sphingomonas trueperi</name>
    <dbReference type="NCBI Taxonomy" id="53317"/>
    <lineage>
        <taxon>Bacteria</taxon>
        <taxon>Pseudomonadati</taxon>
        <taxon>Pseudomonadota</taxon>
        <taxon>Alphaproteobacteria</taxon>
        <taxon>Sphingomonadales</taxon>
        <taxon>Sphingomonadaceae</taxon>
        <taxon>Sphingomonas</taxon>
    </lineage>
</organism>
<dbReference type="InterPro" id="IPR008884">
    <property type="entry name" value="TylF_MeTrfase"/>
</dbReference>
<comment type="caution">
    <text evidence="1">The sequence shown here is derived from an EMBL/GenBank/DDBJ whole genome shotgun (WGS) entry which is preliminary data.</text>
</comment>
<dbReference type="AlphaFoldDB" id="A0A7X5XWJ7"/>
<dbReference type="SUPFAM" id="SSF53335">
    <property type="entry name" value="S-adenosyl-L-methionine-dependent methyltransferases"/>
    <property type="match status" value="1"/>
</dbReference>
<dbReference type="Pfam" id="PF05711">
    <property type="entry name" value="TylF"/>
    <property type="match status" value="1"/>
</dbReference>
<dbReference type="PANTHER" id="PTHR40036:SF1">
    <property type="entry name" value="MACROCIN O-METHYLTRANSFERASE"/>
    <property type="match status" value="1"/>
</dbReference>
<dbReference type="EMBL" id="JAATJB010000002">
    <property type="protein sequence ID" value="NJB96684.1"/>
    <property type="molecule type" value="Genomic_DNA"/>
</dbReference>
<reference evidence="1 2" key="1">
    <citation type="submission" date="2020-03" db="EMBL/GenBank/DDBJ databases">
        <title>Genomic Encyclopedia of Type Strains, Phase IV (KMG-IV): sequencing the most valuable type-strain genomes for metagenomic binning, comparative biology and taxonomic classification.</title>
        <authorList>
            <person name="Goeker M."/>
        </authorList>
    </citation>
    <scope>NUCLEOTIDE SEQUENCE [LARGE SCALE GENOMIC DNA]</scope>
    <source>
        <strain evidence="1 2">DSM 7225</strain>
    </source>
</reference>
<dbReference type="Gene3D" id="3.40.50.150">
    <property type="entry name" value="Vaccinia Virus protein VP39"/>
    <property type="match status" value="1"/>
</dbReference>
<dbReference type="PANTHER" id="PTHR40036">
    <property type="entry name" value="MACROCIN O-METHYLTRANSFERASE"/>
    <property type="match status" value="1"/>
</dbReference>
<accession>A0A7X5XWJ7</accession>